<dbReference type="OrthoDB" id="2245989at2759"/>
<evidence type="ECO:0000313" key="1">
    <source>
        <dbReference type="EMBL" id="KAH7169877.1"/>
    </source>
</evidence>
<feature type="non-terminal residue" evidence="1">
    <location>
        <position position="1"/>
    </location>
</feature>
<dbReference type="PANTHER" id="PTHR38116:SF1">
    <property type="entry name" value="BZIP DOMAIN-CONTAINING PROTEIN"/>
    <property type="match status" value="1"/>
</dbReference>
<accession>A0A9P9JKJ7</accession>
<name>A0A9P9JKJ7_9HYPO</name>
<dbReference type="Pfam" id="PF11905">
    <property type="entry name" value="DUF3425"/>
    <property type="match status" value="1"/>
</dbReference>
<reference evidence="1" key="1">
    <citation type="journal article" date="2021" name="Nat. Commun.">
        <title>Genetic determinants of endophytism in the Arabidopsis root mycobiome.</title>
        <authorList>
            <person name="Mesny F."/>
            <person name="Miyauchi S."/>
            <person name="Thiergart T."/>
            <person name="Pickel B."/>
            <person name="Atanasova L."/>
            <person name="Karlsson M."/>
            <person name="Huettel B."/>
            <person name="Barry K.W."/>
            <person name="Haridas S."/>
            <person name="Chen C."/>
            <person name="Bauer D."/>
            <person name="Andreopoulos W."/>
            <person name="Pangilinan J."/>
            <person name="LaButti K."/>
            <person name="Riley R."/>
            <person name="Lipzen A."/>
            <person name="Clum A."/>
            <person name="Drula E."/>
            <person name="Henrissat B."/>
            <person name="Kohler A."/>
            <person name="Grigoriev I.V."/>
            <person name="Martin F.M."/>
            <person name="Hacquard S."/>
        </authorList>
    </citation>
    <scope>NUCLEOTIDE SEQUENCE</scope>
    <source>
        <strain evidence="1">MPI-CAGE-AT-0147</strain>
    </source>
</reference>
<gene>
    <name evidence="1" type="ORF">EDB81DRAFT_636258</name>
</gene>
<organism evidence="1 2">
    <name type="scientific">Dactylonectria macrodidyma</name>
    <dbReference type="NCBI Taxonomy" id="307937"/>
    <lineage>
        <taxon>Eukaryota</taxon>
        <taxon>Fungi</taxon>
        <taxon>Dikarya</taxon>
        <taxon>Ascomycota</taxon>
        <taxon>Pezizomycotina</taxon>
        <taxon>Sordariomycetes</taxon>
        <taxon>Hypocreomycetidae</taxon>
        <taxon>Hypocreales</taxon>
        <taxon>Nectriaceae</taxon>
        <taxon>Dactylonectria</taxon>
    </lineage>
</organism>
<evidence type="ECO:0000313" key="2">
    <source>
        <dbReference type="Proteomes" id="UP000738349"/>
    </source>
</evidence>
<dbReference type="AlphaFoldDB" id="A0A9P9JKJ7"/>
<protein>
    <submittedName>
        <fullName evidence="1">Uncharacterized protein</fullName>
    </submittedName>
</protein>
<comment type="caution">
    <text evidence="1">The sequence shown here is derived from an EMBL/GenBank/DDBJ whole genome shotgun (WGS) entry which is preliminary data.</text>
</comment>
<dbReference type="PANTHER" id="PTHR38116">
    <property type="entry name" value="CHROMOSOME 7, WHOLE GENOME SHOTGUN SEQUENCE"/>
    <property type="match status" value="1"/>
</dbReference>
<keyword evidence="2" id="KW-1185">Reference proteome</keyword>
<sequence>EDDWSGITDLKERRKRQNRLHQRIWRTSVTYDRTLQTGQGTCSRPTAENINTRTFSLPEPSHLAVDQAAPRPPTREWPEQLSLWSVLSHAFPLSADHKLITLVQDNVLRGILTSILILSLQDLISTDCGYNLKVPPLLYAPLSRPPANFEPTQIQQTIKHGLWIDTIPSPEFRDNLIMNQHLYDGDDLCDDLVGGLYEGFNDVEVRGIMLWSDPWFEDGWELSEGFVKKWGFLLKGCRRMAKSTNEWRERRGEGKLMFEV</sequence>
<dbReference type="InterPro" id="IPR021833">
    <property type="entry name" value="DUF3425"/>
</dbReference>
<dbReference type="EMBL" id="JAGMUV010000002">
    <property type="protein sequence ID" value="KAH7169877.1"/>
    <property type="molecule type" value="Genomic_DNA"/>
</dbReference>
<proteinExistence type="predicted"/>
<dbReference type="Proteomes" id="UP000738349">
    <property type="component" value="Unassembled WGS sequence"/>
</dbReference>